<sequence length="84" mass="9724">MKLKGVILDKYVFPKVLWACAQYRNFKVGIQVHKDVITYGAELNLQVRNSFVDVYSKCEDIEGAKRVFSQMAEIDFLSWNSMIS</sequence>
<dbReference type="AlphaFoldDB" id="A0AAV6K6N5"/>
<dbReference type="EMBL" id="JACTNZ010000005">
    <property type="protein sequence ID" value="KAG5548140.1"/>
    <property type="molecule type" value="Genomic_DNA"/>
</dbReference>
<dbReference type="PANTHER" id="PTHR47926">
    <property type="entry name" value="PENTATRICOPEPTIDE REPEAT-CONTAINING PROTEIN"/>
    <property type="match status" value="1"/>
</dbReference>
<name>A0AAV6K6N5_9ERIC</name>
<evidence type="ECO:0000313" key="2">
    <source>
        <dbReference type="Proteomes" id="UP000823749"/>
    </source>
</evidence>
<comment type="caution">
    <text evidence="1">The sequence shown here is derived from an EMBL/GenBank/DDBJ whole genome shotgun (WGS) entry which is preliminary data.</text>
</comment>
<reference evidence="1" key="1">
    <citation type="submission" date="2020-08" db="EMBL/GenBank/DDBJ databases">
        <title>Plant Genome Project.</title>
        <authorList>
            <person name="Zhang R.-G."/>
        </authorList>
    </citation>
    <scope>NUCLEOTIDE SEQUENCE</scope>
    <source>
        <strain evidence="1">WSP0</strain>
        <tissue evidence="1">Leaf</tissue>
    </source>
</reference>
<dbReference type="GO" id="GO:0009451">
    <property type="term" value="P:RNA modification"/>
    <property type="evidence" value="ECO:0007669"/>
    <property type="project" value="InterPro"/>
</dbReference>
<dbReference type="Proteomes" id="UP000823749">
    <property type="component" value="Chromosome 5"/>
</dbReference>
<evidence type="ECO:0008006" key="3">
    <source>
        <dbReference type="Google" id="ProtNLM"/>
    </source>
</evidence>
<protein>
    <recommendedName>
        <fullName evidence="3">Pentatricopeptide repeat-containing protein</fullName>
    </recommendedName>
</protein>
<evidence type="ECO:0000313" key="1">
    <source>
        <dbReference type="EMBL" id="KAG5548140.1"/>
    </source>
</evidence>
<proteinExistence type="predicted"/>
<gene>
    <name evidence="1" type="ORF">RHGRI_013739</name>
</gene>
<dbReference type="InterPro" id="IPR046960">
    <property type="entry name" value="PPR_At4g14850-like_plant"/>
</dbReference>
<keyword evidence="2" id="KW-1185">Reference proteome</keyword>
<dbReference type="Gene3D" id="1.25.40.10">
    <property type="entry name" value="Tetratricopeptide repeat domain"/>
    <property type="match status" value="1"/>
</dbReference>
<dbReference type="InterPro" id="IPR011990">
    <property type="entry name" value="TPR-like_helical_dom_sf"/>
</dbReference>
<organism evidence="1 2">
    <name type="scientific">Rhododendron griersonianum</name>
    <dbReference type="NCBI Taxonomy" id="479676"/>
    <lineage>
        <taxon>Eukaryota</taxon>
        <taxon>Viridiplantae</taxon>
        <taxon>Streptophyta</taxon>
        <taxon>Embryophyta</taxon>
        <taxon>Tracheophyta</taxon>
        <taxon>Spermatophyta</taxon>
        <taxon>Magnoliopsida</taxon>
        <taxon>eudicotyledons</taxon>
        <taxon>Gunneridae</taxon>
        <taxon>Pentapetalae</taxon>
        <taxon>asterids</taxon>
        <taxon>Ericales</taxon>
        <taxon>Ericaceae</taxon>
        <taxon>Ericoideae</taxon>
        <taxon>Rhodoreae</taxon>
        <taxon>Rhododendron</taxon>
    </lineage>
</organism>
<accession>A0AAV6K6N5</accession>
<dbReference type="GO" id="GO:0003723">
    <property type="term" value="F:RNA binding"/>
    <property type="evidence" value="ECO:0007669"/>
    <property type="project" value="InterPro"/>
</dbReference>